<name>A0A0E9VPB1_ANGAN</name>
<protein>
    <submittedName>
        <fullName evidence="1">Uncharacterized protein</fullName>
    </submittedName>
</protein>
<reference evidence="1" key="2">
    <citation type="journal article" date="2015" name="Fish Shellfish Immunol.">
        <title>Early steps in the European eel (Anguilla anguilla)-Vibrio vulnificus interaction in the gills: Role of the RtxA13 toxin.</title>
        <authorList>
            <person name="Callol A."/>
            <person name="Pajuelo D."/>
            <person name="Ebbesson L."/>
            <person name="Teles M."/>
            <person name="MacKenzie S."/>
            <person name="Amaro C."/>
        </authorList>
    </citation>
    <scope>NUCLEOTIDE SEQUENCE</scope>
</reference>
<reference evidence="1" key="1">
    <citation type="submission" date="2014-11" db="EMBL/GenBank/DDBJ databases">
        <authorList>
            <person name="Amaro Gonzalez C."/>
        </authorList>
    </citation>
    <scope>NUCLEOTIDE SEQUENCE</scope>
</reference>
<sequence>MSITHLSVLNININASDKLIPGMFLLAVD</sequence>
<dbReference type="EMBL" id="GBXM01028680">
    <property type="protein sequence ID" value="JAH79897.1"/>
    <property type="molecule type" value="Transcribed_RNA"/>
</dbReference>
<accession>A0A0E9VPB1</accession>
<evidence type="ECO:0000313" key="1">
    <source>
        <dbReference type="EMBL" id="JAH79897.1"/>
    </source>
</evidence>
<dbReference type="AlphaFoldDB" id="A0A0E9VPB1"/>
<proteinExistence type="predicted"/>
<organism evidence="1">
    <name type="scientific">Anguilla anguilla</name>
    <name type="common">European freshwater eel</name>
    <name type="synonym">Muraena anguilla</name>
    <dbReference type="NCBI Taxonomy" id="7936"/>
    <lineage>
        <taxon>Eukaryota</taxon>
        <taxon>Metazoa</taxon>
        <taxon>Chordata</taxon>
        <taxon>Craniata</taxon>
        <taxon>Vertebrata</taxon>
        <taxon>Euteleostomi</taxon>
        <taxon>Actinopterygii</taxon>
        <taxon>Neopterygii</taxon>
        <taxon>Teleostei</taxon>
        <taxon>Anguilliformes</taxon>
        <taxon>Anguillidae</taxon>
        <taxon>Anguilla</taxon>
    </lineage>
</organism>